<organism evidence="1 2">
    <name type="scientific">Candidatus Enterovibrio escicola</name>
    <dbReference type="NCBI Taxonomy" id="1927127"/>
    <lineage>
        <taxon>Bacteria</taxon>
        <taxon>Pseudomonadati</taxon>
        <taxon>Pseudomonadota</taxon>
        <taxon>Gammaproteobacteria</taxon>
        <taxon>Vibrionales</taxon>
        <taxon>Vibrionaceae</taxon>
        <taxon>Enterovibrio</taxon>
    </lineage>
</organism>
<accession>A0A2A5T725</accession>
<name>A0A2A5T725_9GAMM</name>
<proteinExistence type="predicted"/>
<evidence type="ECO:0008006" key="3">
    <source>
        <dbReference type="Google" id="ProtNLM"/>
    </source>
</evidence>
<keyword evidence="2" id="KW-1185">Reference proteome</keyword>
<dbReference type="Proteomes" id="UP000219020">
    <property type="component" value="Plasmid pMJ1"/>
</dbReference>
<evidence type="ECO:0000313" key="1">
    <source>
        <dbReference type="EMBL" id="PCS23961.1"/>
    </source>
</evidence>
<geneLocation type="plasmid" evidence="2">
    <name>pmj1</name>
</geneLocation>
<evidence type="ECO:0000313" key="2">
    <source>
        <dbReference type="Proteomes" id="UP000219020"/>
    </source>
</evidence>
<dbReference type="EMBL" id="NBYY01000008">
    <property type="protein sequence ID" value="PCS23961.1"/>
    <property type="molecule type" value="Genomic_DNA"/>
</dbReference>
<dbReference type="AlphaFoldDB" id="A0A2A5T725"/>
<protein>
    <recommendedName>
        <fullName evidence="3">Mobile element protein</fullName>
    </recommendedName>
</protein>
<comment type="caution">
    <text evidence="1">The sequence shown here is derived from an EMBL/GenBank/DDBJ whole genome shotgun (WGS) entry which is preliminary data.</text>
</comment>
<sequence length="38" mass="4534">MRGKAKHQISNWKQYNQVLRPPSSEMHMCSILSRHQIL</sequence>
<gene>
    <name evidence="1" type="ORF">BTN49_0327</name>
</gene>
<keyword evidence="1" id="KW-0614">Plasmid</keyword>
<reference evidence="2" key="1">
    <citation type="submission" date="2017-04" db="EMBL/GenBank/DDBJ databases">
        <title>Genome evolution of the luminous symbionts of deep sea anglerfish.</title>
        <authorList>
            <person name="Hendry T.A."/>
        </authorList>
    </citation>
    <scope>NUCLEOTIDE SEQUENCE [LARGE SCALE GENOMIC DNA]</scope>
    <source>
        <plasmid evidence="2">pmj1</plasmid>
    </source>
</reference>